<protein>
    <submittedName>
        <fullName evidence="1">Uncharacterized protein</fullName>
    </submittedName>
</protein>
<keyword evidence="2" id="KW-1185">Reference proteome</keyword>
<reference evidence="1 2" key="1">
    <citation type="submission" date="2016-03" db="EMBL/GenBank/DDBJ databases">
        <title>Genome sequencing of Devosia sp. S37.</title>
        <authorList>
            <person name="Mohd Nor M."/>
        </authorList>
    </citation>
    <scope>NUCLEOTIDE SEQUENCE [LARGE SCALE GENOMIC DNA]</scope>
    <source>
        <strain evidence="1 2">S37</strain>
    </source>
</reference>
<dbReference type="Proteomes" id="UP000078389">
    <property type="component" value="Unassembled WGS sequence"/>
</dbReference>
<name>A0A178HRL7_9HYPH</name>
<dbReference type="AlphaFoldDB" id="A0A178HRL7"/>
<sequence>MQRGPSPTINWRFFQWIWETFSPAATEHKNSQTAFDEVRRHKADLLDKAYLYVEFPRRKYARLGETFQTYHPEYAAKILVEDMAADLAVVADDSTKAQVVRKNYALARRRLARQGLKYRAIEAQSGYAEALEKDTTAYHRFRAAHDALAAYRPVTLTEVAAIIRTTSAVGPYVGHSHGINVRDIADMLDGGASA</sequence>
<accession>A0A178HRL7</accession>
<gene>
    <name evidence="1" type="ORF">A3840_14660</name>
</gene>
<dbReference type="STRING" id="1770058.A3840_14660"/>
<evidence type="ECO:0000313" key="1">
    <source>
        <dbReference type="EMBL" id="OAM75483.1"/>
    </source>
</evidence>
<dbReference type="EMBL" id="LVVY01000109">
    <property type="protein sequence ID" value="OAM75483.1"/>
    <property type="molecule type" value="Genomic_DNA"/>
</dbReference>
<comment type="caution">
    <text evidence="1">The sequence shown here is derived from an EMBL/GenBank/DDBJ whole genome shotgun (WGS) entry which is preliminary data.</text>
</comment>
<dbReference type="RefSeq" id="WP_067458350.1">
    <property type="nucleotide sequence ID" value="NZ_LVVY01000109.1"/>
</dbReference>
<evidence type="ECO:0000313" key="2">
    <source>
        <dbReference type="Proteomes" id="UP000078389"/>
    </source>
</evidence>
<proteinExistence type="predicted"/>
<organism evidence="1 2">
    <name type="scientific">Devosia elaeis</name>
    <dbReference type="NCBI Taxonomy" id="1770058"/>
    <lineage>
        <taxon>Bacteria</taxon>
        <taxon>Pseudomonadati</taxon>
        <taxon>Pseudomonadota</taxon>
        <taxon>Alphaproteobacteria</taxon>
        <taxon>Hyphomicrobiales</taxon>
        <taxon>Devosiaceae</taxon>
        <taxon>Devosia</taxon>
    </lineage>
</organism>